<keyword evidence="1" id="KW-0812">Transmembrane</keyword>
<feature type="transmembrane region" description="Helical" evidence="1">
    <location>
        <begin position="94"/>
        <end position="116"/>
    </location>
</feature>
<feature type="transmembrane region" description="Helical" evidence="1">
    <location>
        <begin position="6"/>
        <end position="23"/>
    </location>
</feature>
<reference evidence="4" key="1">
    <citation type="submission" date="2023-07" db="EMBL/GenBank/DDBJ databases">
        <title>Chryseobacterium sp. strain PBS4-4 Genome sequencing and assembly.</title>
        <authorList>
            <person name="Jung Y."/>
        </authorList>
    </citation>
    <scope>NUCLEOTIDE SEQUENCE [LARGE SCALE GENOMIC DNA]</scope>
    <source>
        <strain evidence="4">PBS4-4</strain>
    </source>
</reference>
<accession>A0ABT2W7H5</accession>
<dbReference type="RefSeq" id="WP_263003367.1">
    <property type="nucleotide sequence ID" value="NZ_JAOTEM010000002.1"/>
</dbReference>
<keyword evidence="1" id="KW-0472">Membrane</keyword>
<evidence type="ECO:0000259" key="2">
    <source>
        <dbReference type="Pfam" id="PF20303"/>
    </source>
</evidence>
<keyword evidence="1" id="KW-1133">Transmembrane helix</keyword>
<name>A0ABT2W7H5_9FLAO</name>
<gene>
    <name evidence="3" type="ORF">NZ698_12090</name>
</gene>
<protein>
    <recommendedName>
        <fullName evidence="2">YEATS-Like-Associating Three TM domain-containing protein</fullName>
    </recommendedName>
</protein>
<evidence type="ECO:0000313" key="4">
    <source>
        <dbReference type="Proteomes" id="UP001208649"/>
    </source>
</evidence>
<sequence>MYLLDILIIMIITGLIGGAVNYLSDSNKVTDTSKFKRSLLECLFLGFAATIMIPFFLKLADSSLLQDINIKNEKNGSYSVFCKENLALPFAQNYLLWSAYCLLGAAAGMKFIELLISKVLTQAEKQELQEKVQEKVKADKKKIENLLATEHLMTSTSNSENQIITKSVQTGVQKSIGPIKYPGDPQKGRFGCKNKDNGRTLSVEYTDSRIKDFLNLIITVSTDSPNHPFEGDLYLYLHDSFAKSLIKIEADGKEKVSYEIPSYGAFTIGASADDGRTLLELDLSELKNFPEDFRNR</sequence>
<evidence type="ECO:0000313" key="3">
    <source>
        <dbReference type="EMBL" id="MCU7617940.1"/>
    </source>
</evidence>
<dbReference type="Pfam" id="PF20303">
    <property type="entry name" value="YLATT"/>
    <property type="match status" value="1"/>
</dbReference>
<dbReference type="EMBL" id="JAOTEM010000002">
    <property type="protein sequence ID" value="MCU7617940.1"/>
    <property type="molecule type" value="Genomic_DNA"/>
</dbReference>
<feature type="transmembrane region" description="Helical" evidence="1">
    <location>
        <begin position="39"/>
        <end position="57"/>
    </location>
</feature>
<comment type="caution">
    <text evidence="3">The sequence shown here is derived from an EMBL/GenBank/DDBJ whole genome shotgun (WGS) entry which is preliminary data.</text>
</comment>
<keyword evidence="4" id="KW-1185">Reference proteome</keyword>
<organism evidence="3 4">
    <name type="scientific">Chryseobacterium edaphi</name>
    <dbReference type="NCBI Taxonomy" id="2976532"/>
    <lineage>
        <taxon>Bacteria</taxon>
        <taxon>Pseudomonadati</taxon>
        <taxon>Bacteroidota</taxon>
        <taxon>Flavobacteriia</taxon>
        <taxon>Flavobacteriales</taxon>
        <taxon>Weeksellaceae</taxon>
        <taxon>Chryseobacterium group</taxon>
        <taxon>Chryseobacterium</taxon>
    </lineage>
</organism>
<dbReference type="Proteomes" id="UP001208649">
    <property type="component" value="Unassembled WGS sequence"/>
</dbReference>
<dbReference type="InterPro" id="IPR046890">
    <property type="entry name" value="YLATT"/>
</dbReference>
<evidence type="ECO:0000256" key="1">
    <source>
        <dbReference type="SAM" id="Phobius"/>
    </source>
</evidence>
<proteinExistence type="predicted"/>
<feature type="domain" description="YEATS-Like-Associating Three TM" evidence="2">
    <location>
        <begin position="3"/>
        <end position="127"/>
    </location>
</feature>